<dbReference type="Proteomes" id="UP000257109">
    <property type="component" value="Unassembled WGS sequence"/>
</dbReference>
<evidence type="ECO:0000313" key="1">
    <source>
        <dbReference type="EMBL" id="RDX86617.1"/>
    </source>
</evidence>
<dbReference type="EMBL" id="QJKJ01006467">
    <property type="protein sequence ID" value="RDX86617.1"/>
    <property type="molecule type" value="Genomic_DNA"/>
</dbReference>
<evidence type="ECO:0000313" key="2">
    <source>
        <dbReference type="Proteomes" id="UP000257109"/>
    </source>
</evidence>
<comment type="caution">
    <text evidence="1">The sequence shown here is derived from an EMBL/GenBank/DDBJ whole genome shotgun (WGS) entry which is preliminary data.</text>
</comment>
<name>A0A371G7V8_MUCPR</name>
<feature type="non-terminal residue" evidence="1">
    <location>
        <position position="1"/>
    </location>
</feature>
<organism evidence="1 2">
    <name type="scientific">Mucuna pruriens</name>
    <name type="common">Velvet bean</name>
    <name type="synonym">Dolichos pruriens</name>
    <dbReference type="NCBI Taxonomy" id="157652"/>
    <lineage>
        <taxon>Eukaryota</taxon>
        <taxon>Viridiplantae</taxon>
        <taxon>Streptophyta</taxon>
        <taxon>Embryophyta</taxon>
        <taxon>Tracheophyta</taxon>
        <taxon>Spermatophyta</taxon>
        <taxon>Magnoliopsida</taxon>
        <taxon>eudicotyledons</taxon>
        <taxon>Gunneridae</taxon>
        <taxon>Pentapetalae</taxon>
        <taxon>rosids</taxon>
        <taxon>fabids</taxon>
        <taxon>Fabales</taxon>
        <taxon>Fabaceae</taxon>
        <taxon>Papilionoideae</taxon>
        <taxon>50 kb inversion clade</taxon>
        <taxon>NPAAA clade</taxon>
        <taxon>indigoferoid/millettioid clade</taxon>
        <taxon>Phaseoleae</taxon>
        <taxon>Mucuna</taxon>
    </lineage>
</organism>
<accession>A0A371G7V8</accession>
<dbReference type="AlphaFoldDB" id="A0A371G7V8"/>
<gene>
    <name evidence="1" type="ORF">CR513_32041</name>
</gene>
<keyword evidence="2" id="KW-1185">Reference proteome</keyword>
<reference evidence="1" key="1">
    <citation type="submission" date="2018-05" db="EMBL/GenBank/DDBJ databases">
        <title>Draft genome of Mucuna pruriens seed.</title>
        <authorList>
            <person name="Nnadi N.E."/>
            <person name="Vos R."/>
            <person name="Hasami M.H."/>
            <person name="Devisetty U.K."/>
            <person name="Aguiy J.C."/>
        </authorList>
    </citation>
    <scope>NUCLEOTIDE SEQUENCE [LARGE SCALE GENOMIC DNA]</scope>
    <source>
        <strain evidence="1">JCA_2017</strain>
    </source>
</reference>
<protein>
    <submittedName>
        <fullName evidence="1">Uncharacterized protein</fullName>
    </submittedName>
</protein>
<proteinExistence type="predicted"/>
<sequence length="76" mass="8901">MVFLNLYSISWKTKKQQIVSQSFVEVEYHSIATTVCELKWNKCLFASLEKRFNVIMLSSVMFTLQTSYIRSILLAN</sequence>